<protein>
    <submittedName>
        <fullName evidence="2">Uncharacterized protein</fullName>
    </submittedName>
</protein>
<organism evidence="2 3">
    <name type="scientific">Sphagnum jensenii</name>
    <dbReference type="NCBI Taxonomy" id="128206"/>
    <lineage>
        <taxon>Eukaryota</taxon>
        <taxon>Viridiplantae</taxon>
        <taxon>Streptophyta</taxon>
        <taxon>Embryophyta</taxon>
        <taxon>Bryophyta</taxon>
        <taxon>Sphagnophytina</taxon>
        <taxon>Sphagnopsida</taxon>
        <taxon>Sphagnales</taxon>
        <taxon>Sphagnaceae</taxon>
        <taxon>Sphagnum</taxon>
    </lineage>
</organism>
<reference evidence="2" key="1">
    <citation type="submission" date="2024-03" db="EMBL/GenBank/DDBJ databases">
        <authorList>
            <consortium name="ELIXIR-Norway"/>
            <consortium name="Elixir Norway"/>
        </authorList>
    </citation>
    <scope>NUCLEOTIDE SEQUENCE</scope>
</reference>
<feature type="region of interest" description="Disordered" evidence="1">
    <location>
        <begin position="53"/>
        <end position="79"/>
    </location>
</feature>
<gene>
    <name evidence="2" type="ORF">CSSPJE1EN2_LOCUS19801</name>
</gene>
<evidence type="ECO:0000313" key="3">
    <source>
        <dbReference type="Proteomes" id="UP001497522"/>
    </source>
</evidence>
<evidence type="ECO:0000313" key="2">
    <source>
        <dbReference type="EMBL" id="CAK9877976.1"/>
    </source>
</evidence>
<accession>A0ABP1BR13</accession>
<sequence>MLPLTMVNLLQNVNSEALEHDATAASKSTSSETLEVDLGKMSLYDSVVNEQVNVSKSESDTDADDDSEEGLQSVEPINKESEFGNTELEELVLKEGPQQILQLTLQDQADDFMREEILESDDYADWIQWISHAKKGKPISREYALCAEMPALLQIHQVSRKEAHPKQLASSADCPEMNTRWEEISQKIRIDHNLGEEKKQ</sequence>
<feature type="compositionally biased region" description="Acidic residues" evidence="1">
    <location>
        <begin position="60"/>
        <end position="69"/>
    </location>
</feature>
<dbReference type="Proteomes" id="UP001497522">
    <property type="component" value="Chromosome 6"/>
</dbReference>
<proteinExistence type="predicted"/>
<dbReference type="EMBL" id="OZ023707">
    <property type="protein sequence ID" value="CAK9877976.1"/>
    <property type="molecule type" value="Genomic_DNA"/>
</dbReference>
<keyword evidence="3" id="KW-1185">Reference proteome</keyword>
<evidence type="ECO:0000256" key="1">
    <source>
        <dbReference type="SAM" id="MobiDB-lite"/>
    </source>
</evidence>
<name>A0ABP1BR13_9BRYO</name>